<dbReference type="InterPro" id="IPR027417">
    <property type="entry name" value="P-loop_NTPase"/>
</dbReference>
<dbReference type="Gene3D" id="3.40.50.300">
    <property type="entry name" value="P-loop containing nucleotide triphosphate hydrolases"/>
    <property type="match status" value="1"/>
</dbReference>
<accession>A0A382QGC1</accession>
<reference evidence="1" key="1">
    <citation type="submission" date="2018-05" db="EMBL/GenBank/DDBJ databases">
        <authorList>
            <person name="Lanie J.A."/>
            <person name="Ng W.-L."/>
            <person name="Kazmierczak K.M."/>
            <person name="Andrzejewski T.M."/>
            <person name="Davidsen T.M."/>
            <person name="Wayne K.J."/>
            <person name="Tettelin H."/>
            <person name="Glass J.I."/>
            <person name="Rusch D."/>
            <person name="Podicherti R."/>
            <person name="Tsui H.-C.T."/>
            <person name="Winkler M.E."/>
        </authorList>
    </citation>
    <scope>NUCLEOTIDE SEQUENCE</scope>
</reference>
<dbReference type="AlphaFoldDB" id="A0A382QGC1"/>
<name>A0A382QGC1_9ZZZZ</name>
<feature type="non-terminal residue" evidence="1">
    <location>
        <position position="170"/>
    </location>
</feature>
<gene>
    <name evidence="1" type="ORF">METZ01_LOCUS336799</name>
</gene>
<protein>
    <recommendedName>
        <fullName evidence="2">KaiC-like domain-containing protein</fullName>
    </recommendedName>
</protein>
<evidence type="ECO:0008006" key="2">
    <source>
        <dbReference type="Google" id="ProtNLM"/>
    </source>
</evidence>
<dbReference type="Pfam" id="PF13481">
    <property type="entry name" value="AAA_25"/>
    <property type="match status" value="1"/>
</dbReference>
<sequence length="170" mass="18400">MNKLMLVPSELDKDQYGGLNFKSASDIPSKRIQWYWSGMIAEGKFHVFAGDAGIGKTQILCNITATVSRGGIFSGEKEPCIQGKVLYLTGEDGASDTIIPRLKACGATLDNVTVLDPLKADGKLFSLSENMDSVADMVSDDGNYKLFIIDPVTAFCDDKFDNNSVTSVRS</sequence>
<evidence type="ECO:0000313" key="1">
    <source>
        <dbReference type="EMBL" id="SVC83945.1"/>
    </source>
</evidence>
<dbReference type="SUPFAM" id="SSF52540">
    <property type="entry name" value="P-loop containing nucleoside triphosphate hydrolases"/>
    <property type="match status" value="1"/>
</dbReference>
<proteinExistence type="predicted"/>
<dbReference type="EMBL" id="UINC01113968">
    <property type="protein sequence ID" value="SVC83945.1"/>
    <property type="molecule type" value="Genomic_DNA"/>
</dbReference>
<organism evidence="1">
    <name type="scientific">marine metagenome</name>
    <dbReference type="NCBI Taxonomy" id="408172"/>
    <lineage>
        <taxon>unclassified sequences</taxon>
        <taxon>metagenomes</taxon>
        <taxon>ecological metagenomes</taxon>
    </lineage>
</organism>